<dbReference type="AlphaFoldDB" id="A0A0L8C762"/>
<name>A0A0L8C762_ENSAD</name>
<dbReference type="RefSeq" id="WP_053247430.1">
    <property type="nucleotide sequence ID" value="NZ_LGAP01000001.1"/>
</dbReference>
<accession>A0A0L8C762</accession>
<comment type="caution">
    <text evidence="1">The sequence shown here is derived from an EMBL/GenBank/DDBJ whole genome shotgun (WGS) entry which is preliminary data.</text>
</comment>
<reference evidence="2" key="1">
    <citation type="submission" date="2015-07" db="EMBL/GenBank/DDBJ databases">
        <title>Whole genome sequence of an Ensifer adhaerens strain isolated from a cave pool in the Wind Cave National Park.</title>
        <authorList>
            <person name="Eng W.W.H."/>
            <person name="Gan H.M."/>
            <person name="Barton H.A."/>
            <person name="Savka M.A."/>
        </authorList>
    </citation>
    <scope>NUCLEOTIDE SEQUENCE [LARGE SCALE GENOMIC DNA]</scope>
    <source>
        <strain evidence="2">SD006</strain>
    </source>
</reference>
<proteinExistence type="predicted"/>
<organism evidence="1 2">
    <name type="scientific">Ensifer adhaerens</name>
    <name type="common">Sinorhizobium morelense</name>
    <dbReference type="NCBI Taxonomy" id="106592"/>
    <lineage>
        <taxon>Bacteria</taxon>
        <taxon>Pseudomonadati</taxon>
        <taxon>Pseudomonadota</taxon>
        <taxon>Alphaproteobacteria</taxon>
        <taxon>Hyphomicrobiales</taxon>
        <taxon>Rhizobiaceae</taxon>
        <taxon>Sinorhizobium/Ensifer group</taxon>
        <taxon>Ensifer</taxon>
    </lineage>
</organism>
<evidence type="ECO:0000313" key="2">
    <source>
        <dbReference type="Proteomes" id="UP000037425"/>
    </source>
</evidence>
<gene>
    <name evidence="1" type="ORF">AC244_03770</name>
</gene>
<dbReference type="PATRIC" id="fig|106592.7.peg.802"/>
<sequence>MTTALTATIRENRKQFGQGEFVVGYDTKLDGKMLHYIADIEGKSGAQMLADSHEAARIAYDEAKKAHDDATETSLGPTSLALLQAQRRYDKSSLAMREWQACERRTHASMPS</sequence>
<dbReference type="Proteomes" id="UP000037425">
    <property type="component" value="Unassembled WGS sequence"/>
</dbReference>
<protein>
    <submittedName>
        <fullName evidence="1">Uncharacterized protein</fullName>
    </submittedName>
</protein>
<evidence type="ECO:0000313" key="1">
    <source>
        <dbReference type="EMBL" id="KOF22634.1"/>
    </source>
</evidence>
<dbReference type="EMBL" id="LGAP01000001">
    <property type="protein sequence ID" value="KOF22634.1"/>
    <property type="molecule type" value="Genomic_DNA"/>
</dbReference>
<dbReference type="OrthoDB" id="8419071at2"/>